<evidence type="ECO:0000313" key="10">
    <source>
        <dbReference type="EMBL" id="QMS91670.1"/>
    </source>
</evidence>
<feature type="transmembrane region" description="Helical" evidence="8">
    <location>
        <begin position="182"/>
        <end position="206"/>
    </location>
</feature>
<dbReference type="GO" id="GO:0005886">
    <property type="term" value="C:plasma membrane"/>
    <property type="evidence" value="ECO:0007669"/>
    <property type="project" value="UniProtKB-SubCell"/>
</dbReference>
<dbReference type="Pfam" id="PF00528">
    <property type="entry name" value="BPD_transp_1"/>
    <property type="match status" value="2"/>
</dbReference>
<comment type="subcellular location">
    <subcellularLocation>
        <location evidence="1">Cell inner membrane</location>
        <topology evidence="1">Multi-pass membrane protein</topology>
    </subcellularLocation>
    <subcellularLocation>
        <location evidence="8">Cell membrane</location>
        <topology evidence="8">Multi-pass membrane protein</topology>
    </subcellularLocation>
</comment>
<dbReference type="PROSITE" id="PS50928">
    <property type="entry name" value="ABC_TM1"/>
    <property type="match status" value="2"/>
</dbReference>
<dbReference type="InterPro" id="IPR000515">
    <property type="entry name" value="MetI-like"/>
</dbReference>
<keyword evidence="6 8" id="KW-1133">Transmembrane helix</keyword>
<feature type="transmembrane region" description="Helical" evidence="8">
    <location>
        <begin position="500"/>
        <end position="518"/>
    </location>
</feature>
<proteinExistence type="inferred from homology"/>
<dbReference type="KEGG" id="ned:HUN01_30225"/>
<evidence type="ECO:0000256" key="1">
    <source>
        <dbReference type="ARBA" id="ARBA00004429"/>
    </source>
</evidence>
<name>A0A7D7LHB8_9NOSO</name>
<keyword evidence="7 8" id="KW-0472">Membrane</keyword>
<evidence type="ECO:0000256" key="7">
    <source>
        <dbReference type="ARBA" id="ARBA00023136"/>
    </source>
</evidence>
<evidence type="ECO:0000256" key="8">
    <source>
        <dbReference type="RuleBase" id="RU363032"/>
    </source>
</evidence>
<dbReference type="Gene3D" id="1.10.3720.10">
    <property type="entry name" value="MetI-like"/>
    <property type="match status" value="2"/>
</dbReference>
<dbReference type="InterPro" id="IPR035906">
    <property type="entry name" value="MetI-like_sf"/>
</dbReference>
<feature type="domain" description="ABC transmembrane type-1" evidence="9">
    <location>
        <begin position="327"/>
        <end position="517"/>
    </location>
</feature>
<dbReference type="PANTHER" id="PTHR43357">
    <property type="entry name" value="INNER MEMBRANE ABC TRANSPORTER PERMEASE PROTEIN YDCV"/>
    <property type="match status" value="1"/>
</dbReference>
<evidence type="ECO:0000256" key="4">
    <source>
        <dbReference type="ARBA" id="ARBA00022519"/>
    </source>
</evidence>
<evidence type="ECO:0000256" key="5">
    <source>
        <dbReference type="ARBA" id="ARBA00022692"/>
    </source>
</evidence>
<dbReference type="SUPFAM" id="SSF161098">
    <property type="entry name" value="MetI-like"/>
    <property type="match status" value="2"/>
</dbReference>
<feature type="transmembrane region" description="Helical" evidence="8">
    <location>
        <begin position="365"/>
        <end position="386"/>
    </location>
</feature>
<feature type="transmembrane region" description="Helical" evidence="8">
    <location>
        <begin position="331"/>
        <end position="353"/>
    </location>
</feature>
<keyword evidence="3" id="KW-1003">Cell membrane</keyword>
<feature type="transmembrane region" description="Helical" evidence="8">
    <location>
        <begin position="133"/>
        <end position="154"/>
    </location>
</feature>
<dbReference type="EMBL" id="CP054698">
    <property type="protein sequence ID" value="QMS91670.1"/>
    <property type="molecule type" value="Genomic_DNA"/>
</dbReference>
<dbReference type="Proteomes" id="UP000514713">
    <property type="component" value="Chromosome"/>
</dbReference>
<feature type="transmembrane region" description="Helical" evidence="8">
    <location>
        <begin position="7"/>
        <end position="30"/>
    </location>
</feature>
<dbReference type="PANTHER" id="PTHR43357:SF3">
    <property type="entry name" value="FE(3+)-TRANSPORT SYSTEM PERMEASE PROTEIN FBPB 2"/>
    <property type="match status" value="1"/>
</dbReference>
<feature type="transmembrane region" description="Helical" evidence="8">
    <location>
        <begin position="50"/>
        <end position="76"/>
    </location>
</feature>
<feature type="domain" description="ABC transmembrane type-1" evidence="9">
    <location>
        <begin position="53"/>
        <end position="253"/>
    </location>
</feature>
<dbReference type="AlphaFoldDB" id="A0A7D7LHB8"/>
<dbReference type="RefSeq" id="WP_181929266.1">
    <property type="nucleotide sequence ID" value="NZ_CP054698.1"/>
</dbReference>
<organism evidence="10 11">
    <name type="scientific">Nostoc edaphicum CCNP1411</name>
    <dbReference type="NCBI Taxonomy" id="1472755"/>
    <lineage>
        <taxon>Bacteria</taxon>
        <taxon>Bacillati</taxon>
        <taxon>Cyanobacteriota</taxon>
        <taxon>Cyanophyceae</taxon>
        <taxon>Nostocales</taxon>
        <taxon>Nostocaceae</taxon>
        <taxon>Nostoc</taxon>
    </lineage>
</organism>
<reference evidence="11" key="1">
    <citation type="submission" date="2020-06" db="EMBL/GenBank/DDBJ databases">
        <title>Nostoc edaphicum CCNP1411 genome.</title>
        <authorList>
            <person name="Fidor A."/>
            <person name="Grabski M."/>
            <person name="Gawor J."/>
            <person name="Gromadka R."/>
            <person name="Wegrzyn G."/>
            <person name="Mazur-Marzec H."/>
        </authorList>
    </citation>
    <scope>NUCLEOTIDE SEQUENCE [LARGE SCALE GENOMIC DNA]</scope>
    <source>
        <strain evidence="11">CCNP1411</strain>
    </source>
</reference>
<keyword evidence="11" id="KW-1185">Reference proteome</keyword>
<dbReference type="CDD" id="cd06261">
    <property type="entry name" value="TM_PBP2"/>
    <property type="match status" value="2"/>
</dbReference>
<accession>A0A7D7LHB8</accession>
<feature type="transmembrane region" description="Helical" evidence="8">
    <location>
        <begin position="285"/>
        <end position="311"/>
    </location>
</feature>
<evidence type="ECO:0000313" key="11">
    <source>
        <dbReference type="Proteomes" id="UP000514713"/>
    </source>
</evidence>
<feature type="transmembrane region" description="Helical" evidence="8">
    <location>
        <begin position="469"/>
        <end position="488"/>
    </location>
</feature>
<evidence type="ECO:0000256" key="3">
    <source>
        <dbReference type="ARBA" id="ARBA00022475"/>
    </source>
</evidence>
<gene>
    <name evidence="10" type="ORF">HUN01_30225</name>
</gene>
<feature type="transmembrane region" description="Helical" evidence="8">
    <location>
        <begin position="236"/>
        <end position="254"/>
    </location>
</feature>
<evidence type="ECO:0000259" key="9">
    <source>
        <dbReference type="PROSITE" id="PS50928"/>
    </source>
</evidence>
<comment type="similarity">
    <text evidence="8">Belongs to the binding-protein-dependent transport system permease family.</text>
</comment>
<protein>
    <submittedName>
        <fullName evidence="10">Iron ABC transporter permease</fullName>
    </submittedName>
</protein>
<sequence>MKAVRPPLFLTLSAAVVAIAIALPLLYLVIRTAGIGGEEFWELISRPRNIMVFFNSAAMAATVTLFSTLIAVPLAFLTVRTDLPGRRFWLVATTLPLAVPSYVGSFALIATLAPRGSFLQLLLQPLGVEELPSIYGFPGTVLAITLFTYPYMLLSVRSGLQGIDPSLEEASRSLGYGSRETFFKVVLPQLKPSLIAGGLLVALYALRDFGTPSLMRFDAFTRAIFLQYKTSFNRNSAAALSLMLVTLVLLILWLEYRMRSRAAYYSRGSASLRPPKIVKLGIWKWPAFGFCLLITSFGVVLPVGITLFWLIRGLNGGYTFPNLFPTVLNSIGAAGLAALATTIFALPVAILAVRFPSKITAIIERCSYIGFGVPGIVVALSLVFFGANYLPALYQTLPMLIFAYLVLFLPQSVGTVRSSLLQVNPQLEESARSLGRNAWQTLREVTLPLVQPGVLSGAVLVFLTAIKELPATMLLAPIGFSTLAMQIWQATENVDFADAAAASLAMLLVSMGSTLLVLSQENVKKEQVLKETGGSRQEVEGVNHL</sequence>
<feature type="transmembrane region" description="Helical" evidence="8">
    <location>
        <begin position="88"/>
        <end position="113"/>
    </location>
</feature>
<keyword evidence="4" id="KW-0997">Cell inner membrane</keyword>
<keyword evidence="5 8" id="KW-0812">Transmembrane</keyword>
<keyword evidence="2 8" id="KW-0813">Transport</keyword>
<evidence type="ECO:0000256" key="2">
    <source>
        <dbReference type="ARBA" id="ARBA00022448"/>
    </source>
</evidence>
<feature type="transmembrane region" description="Helical" evidence="8">
    <location>
        <begin position="392"/>
        <end position="409"/>
    </location>
</feature>
<evidence type="ECO:0000256" key="6">
    <source>
        <dbReference type="ARBA" id="ARBA00022989"/>
    </source>
</evidence>
<dbReference type="GO" id="GO:0055085">
    <property type="term" value="P:transmembrane transport"/>
    <property type="evidence" value="ECO:0007669"/>
    <property type="project" value="InterPro"/>
</dbReference>